<keyword evidence="6" id="KW-1185">Reference proteome</keyword>
<dbReference type="SUPFAM" id="SSF54928">
    <property type="entry name" value="RNA-binding domain, RBD"/>
    <property type="match status" value="2"/>
</dbReference>
<dbReference type="GO" id="GO:0003729">
    <property type="term" value="F:mRNA binding"/>
    <property type="evidence" value="ECO:0007669"/>
    <property type="project" value="TreeGrafter"/>
</dbReference>
<dbReference type="SMART" id="SM00360">
    <property type="entry name" value="RRM"/>
    <property type="match status" value="2"/>
</dbReference>
<reference evidence="7" key="1">
    <citation type="submission" date="2025-08" db="UniProtKB">
        <authorList>
            <consortium name="RefSeq"/>
        </authorList>
    </citation>
    <scope>IDENTIFICATION</scope>
    <source>
        <strain evidence="7">11010-0011.00</strain>
        <tissue evidence="7">Whole body</tissue>
    </source>
</reference>
<dbReference type="CTD" id="5950"/>
<evidence type="ECO:0000256" key="3">
    <source>
        <dbReference type="PROSITE-ProRule" id="PRU00176"/>
    </source>
</evidence>
<organism evidence="6 7">
    <name type="scientific">Drosophila lebanonensis</name>
    <name type="common">Fruit fly</name>
    <name type="synonym">Scaptodrosophila lebanonensis</name>
    <dbReference type="NCBI Taxonomy" id="7225"/>
    <lineage>
        <taxon>Eukaryota</taxon>
        <taxon>Metazoa</taxon>
        <taxon>Ecdysozoa</taxon>
        <taxon>Arthropoda</taxon>
        <taxon>Hexapoda</taxon>
        <taxon>Insecta</taxon>
        <taxon>Pterygota</taxon>
        <taxon>Neoptera</taxon>
        <taxon>Endopterygota</taxon>
        <taxon>Diptera</taxon>
        <taxon>Brachycera</taxon>
        <taxon>Muscomorpha</taxon>
        <taxon>Ephydroidea</taxon>
        <taxon>Drosophilidae</taxon>
        <taxon>Scaptodrosophila</taxon>
    </lineage>
</organism>
<proteinExistence type="predicted"/>
<evidence type="ECO:0000256" key="1">
    <source>
        <dbReference type="ARBA" id="ARBA00022737"/>
    </source>
</evidence>
<dbReference type="InterPro" id="IPR012677">
    <property type="entry name" value="Nucleotide-bd_a/b_plait_sf"/>
</dbReference>
<keyword evidence="7" id="KW-0687">Ribonucleoprotein</keyword>
<evidence type="ECO:0000313" key="7">
    <source>
        <dbReference type="RefSeq" id="XP_030370977.1"/>
    </source>
</evidence>
<gene>
    <name evidence="7" type="primary">LOC115621460</name>
</gene>
<dbReference type="RefSeq" id="XP_030370977.1">
    <property type="nucleotide sequence ID" value="XM_030515117.1"/>
</dbReference>
<feature type="region of interest" description="Disordered" evidence="4">
    <location>
        <begin position="111"/>
        <end position="135"/>
    </location>
</feature>
<feature type="compositionally biased region" description="Basic and acidic residues" evidence="4">
    <location>
        <begin position="111"/>
        <end position="128"/>
    </location>
</feature>
<evidence type="ECO:0000313" key="6">
    <source>
        <dbReference type="Proteomes" id="UP000504634"/>
    </source>
</evidence>
<dbReference type="InterPro" id="IPR000504">
    <property type="entry name" value="RRM_dom"/>
</dbReference>
<feature type="domain" description="RRM" evidence="5">
    <location>
        <begin position="140"/>
        <end position="217"/>
    </location>
</feature>
<dbReference type="GO" id="GO:0006417">
    <property type="term" value="P:regulation of translation"/>
    <property type="evidence" value="ECO:0007669"/>
    <property type="project" value="TreeGrafter"/>
</dbReference>
<accession>A0A6J2T7Q6</accession>
<evidence type="ECO:0000259" key="5">
    <source>
        <dbReference type="PROSITE" id="PS50102"/>
    </source>
</evidence>
<evidence type="ECO:0000256" key="4">
    <source>
        <dbReference type="SAM" id="MobiDB-lite"/>
    </source>
</evidence>
<evidence type="ECO:0000256" key="2">
    <source>
        <dbReference type="ARBA" id="ARBA00022884"/>
    </source>
</evidence>
<dbReference type="InterPro" id="IPR035979">
    <property type="entry name" value="RBD_domain_sf"/>
</dbReference>
<dbReference type="GO" id="GO:1990904">
    <property type="term" value="C:ribonucleoprotein complex"/>
    <property type="evidence" value="ECO:0007669"/>
    <property type="project" value="UniProtKB-KW"/>
</dbReference>
<dbReference type="AlphaFoldDB" id="A0A6J2T7Q6"/>
<feature type="region of interest" description="Disordered" evidence="4">
    <location>
        <begin position="332"/>
        <end position="376"/>
    </location>
</feature>
<dbReference type="PANTHER" id="PTHR48032">
    <property type="entry name" value="RNA-BINDING PROTEIN MUSASHI HOMOLOG RBP6"/>
    <property type="match status" value="1"/>
</dbReference>
<dbReference type="PROSITE" id="PS50102">
    <property type="entry name" value="RRM"/>
    <property type="match status" value="2"/>
</dbReference>
<dbReference type="Gene3D" id="3.30.70.330">
    <property type="match status" value="2"/>
</dbReference>
<keyword evidence="2 3" id="KW-0694">RNA-binding</keyword>
<name>A0A6J2T7Q6_DROLE</name>
<dbReference type="FunFam" id="3.30.70.330:FF:000040">
    <property type="entry name" value="Heterogeneous nuclear ribonucleoprotein A2/B1"/>
    <property type="match status" value="1"/>
</dbReference>
<protein>
    <submittedName>
        <fullName evidence="7">Ribonucleoprotein RB97D</fullName>
    </submittedName>
</protein>
<sequence length="422" mass="46524">MVNNYVTNAPYYQESPQRKIVRSDALVTVVGASSNDNVTDANEHLRKIFVGGLPTHTSVETVRDFFNKFGEVADAVVMRDPVSNRSRGFGFVTFVDAATVDNVQRCRPHSIDNKTVETKRALPRHEANRSASNSGNIKSSKVFLGGLKDCHDENSLREHFSQFGKITNIKLLVDNETGRKRGFGFLDFEDMASADRALVQGKHTINLSAVEVKKAAQKPDPSKRVRMPVGGAARAGYAPPQPAIMENFSYNPTYNPYVAHSALPPSAFINGWASYVTPTVPPAPMYYPTPKAWNHYNKFGPQECTRNSYKTSEWTKSGYKHSHALANERPRNEYKSVQAQQQQQQQRSTAAKPEEVKAEGAAISPAVTAGGGDADRKWQTGDYKVFKPSGTYNAANAKQIGHVQSNRVNSLNQDIVAPAYGI</sequence>
<dbReference type="Pfam" id="PF00076">
    <property type="entry name" value="RRM_1"/>
    <property type="match status" value="2"/>
</dbReference>
<dbReference type="Proteomes" id="UP000504634">
    <property type="component" value="Unplaced"/>
</dbReference>
<dbReference type="PANTHER" id="PTHR48032:SF6">
    <property type="entry name" value="RNA-BINDING (RRM_RBD_RNP MOTIFS) FAMILY PROTEIN"/>
    <property type="match status" value="1"/>
</dbReference>
<dbReference type="OrthoDB" id="1875751at2759"/>
<feature type="domain" description="RRM" evidence="5">
    <location>
        <begin position="46"/>
        <end position="129"/>
    </location>
</feature>
<dbReference type="GeneID" id="115621460"/>
<dbReference type="GO" id="GO:0098687">
    <property type="term" value="C:chromosomal region"/>
    <property type="evidence" value="ECO:0007669"/>
    <property type="project" value="UniProtKB-ARBA"/>
</dbReference>
<keyword evidence="1" id="KW-0677">Repeat</keyword>